<sequence length="160" mass="18894">MKIVFLFGEICSGKSTYDFGDHTVKLTVSNVVKRLMQSDDREVLQNSKHLDTKIADMIAEDIWHYQAFVFEDVHSTPEYFVIDGIRQHTILQQLEDYLQKTYPDIQLEYKWLEVDSAERKRRFEARKDPKDTLTFEEAEKRDNALGLSELFSILKEQNKI</sequence>
<gene>
    <name evidence="1" type="ORF">UFOVP54_180</name>
</gene>
<organism evidence="1">
    <name type="scientific">uncultured Caudovirales phage</name>
    <dbReference type="NCBI Taxonomy" id="2100421"/>
    <lineage>
        <taxon>Viruses</taxon>
        <taxon>Duplodnaviria</taxon>
        <taxon>Heunggongvirae</taxon>
        <taxon>Uroviricota</taxon>
        <taxon>Caudoviricetes</taxon>
        <taxon>Peduoviridae</taxon>
        <taxon>Maltschvirus</taxon>
        <taxon>Maltschvirus maltsch</taxon>
    </lineage>
</organism>
<dbReference type="InterPro" id="IPR027417">
    <property type="entry name" value="P-loop_NTPase"/>
</dbReference>
<evidence type="ECO:0000313" key="1">
    <source>
        <dbReference type="EMBL" id="CAB4125601.1"/>
    </source>
</evidence>
<dbReference type="EMBL" id="LR796188">
    <property type="protein sequence ID" value="CAB4125601.1"/>
    <property type="molecule type" value="Genomic_DNA"/>
</dbReference>
<accession>A0A6J5KUE9</accession>
<dbReference type="Gene3D" id="3.40.50.300">
    <property type="entry name" value="P-loop containing nucleotide triphosphate hydrolases"/>
    <property type="match status" value="1"/>
</dbReference>
<protein>
    <submittedName>
        <fullName evidence="1">Uncharacterized protein</fullName>
    </submittedName>
</protein>
<proteinExistence type="predicted"/>
<reference evidence="1" key="1">
    <citation type="submission" date="2020-04" db="EMBL/GenBank/DDBJ databases">
        <authorList>
            <person name="Chiriac C."/>
            <person name="Salcher M."/>
            <person name="Ghai R."/>
            <person name="Kavagutti S V."/>
        </authorList>
    </citation>
    <scope>NUCLEOTIDE SEQUENCE</scope>
</reference>
<name>A0A6J5KUE9_9CAUD</name>